<dbReference type="OrthoDB" id="10066679at2759"/>
<organism evidence="2 3">
    <name type="scientific">Helobdella robusta</name>
    <name type="common">Californian leech</name>
    <dbReference type="NCBI Taxonomy" id="6412"/>
    <lineage>
        <taxon>Eukaryota</taxon>
        <taxon>Metazoa</taxon>
        <taxon>Spiralia</taxon>
        <taxon>Lophotrochozoa</taxon>
        <taxon>Annelida</taxon>
        <taxon>Clitellata</taxon>
        <taxon>Hirudinea</taxon>
        <taxon>Rhynchobdellida</taxon>
        <taxon>Glossiphoniidae</taxon>
        <taxon>Helobdella</taxon>
    </lineage>
</organism>
<reference evidence="3" key="1">
    <citation type="submission" date="2012-12" db="EMBL/GenBank/DDBJ databases">
        <authorList>
            <person name="Hellsten U."/>
            <person name="Grimwood J."/>
            <person name="Chapman J.A."/>
            <person name="Shapiro H."/>
            <person name="Aerts A."/>
            <person name="Otillar R.P."/>
            <person name="Terry A.Y."/>
            <person name="Boore J.L."/>
            <person name="Simakov O."/>
            <person name="Marletaz F."/>
            <person name="Cho S.-J."/>
            <person name="Edsinger-Gonzales E."/>
            <person name="Havlak P."/>
            <person name="Kuo D.-H."/>
            <person name="Larsson T."/>
            <person name="Lv J."/>
            <person name="Arendt D."/>
            <person name="Savage R."/>
            <person name="Osoegawa K."/>
            <person name="de Jong P."/>
            <person name="Lindberg D.R."/>
            <person name="Seaver E.C."/>
            <person name="Weisblat D.A."/>
            <person name="Putnam N.H."/>
            <person name="Grigoriev I.V."/>
            <person name="Rokhsar D.S."/>
        </authorList>
    </citation>
    <scope>NUCLEOTIDE SEQUENCE</scope>
</reference>
<sequence length="226" mass="26559">MEAQSFGEMCQLIQIRYYPDQLQYKQHFFATTETNSQRMKTNVEYGRTDKKYNAQQNTKKVKDNSLPYCEICRKNNHRADNCYFRNYNKPPTRNTHTTRKLPMQYKPANKFFFAEIQQGNCKLELFTAFVNQRKCTTLRDSGTTTLLVHQDCVEPHSYTGEYENIKDYKALVLDQPLNGIGLVIGNITDVKNCTRSDVIQWQNNHEVNRSMATTRAQSRREKDLKN</sequence>
<dbReference type="Proteomes" id="UP000015101">
    <property type="component" value="Unassembled WGS sequence"/>
</dbReference>
<keyword evidence="3" id="KW-1185">Reference proteome</keyword>
<protein>
    <submittedName>
        <fullName evidence="1 2">Uncharacterized protein</fullName>
    </submittedName>
</protein>
<accession>T1FIH0</accession>
<evidence type="ECO:0000313" key="2">
    <source>
        <dbReference type="EnsemblMetazoa" id="HelroP182609"/>
    </source>
</evidence>
<evidence type="ECO:0000313" key="3">
    <source>
        <dbReference type="Proteomes" id="UP000015101"/>
    </source>
</evidence>
<dbReference type="STRING" id="6412.T1FIH0"/>
<dbReference type="GeneID" id="20208619"/>
<dbReference type="CTD" id="20208619"/>
<dbReference type="AlphaFoldDB" id="T1FIH0"/>
<evidence type="ECO:0000313" key="1">
    <source>
        <dbReference type="EMBL" id="ESN90782.1"/>
    </source>
</evidence>
<name>T1FIH0_HELRO</name>
<dbReference type="EMBL" id="AMQM01008279">
    <property type="status" value="NOT_ANNOTATED_CDS"/>
    <property type="molecule type" value="Genomic_DNA"/>
</dbReference>
<reference evidence="1 3" key="2">
    <citation type="journal article" date="2013" name="Nature">
        <title>Insights into bilaterian evolution from three spiralian genomes.</title>
        <authorList>
            <person name="Simakov O."/>
            <person name="Marletaz F."/>
            <person name="Cho S.J."/>
            <person name="Edsinger-Gonzales E."/>
            <person name="Havlak P."/>
            <person name="Hellsten U."/>
            <person name="Kuo D.H."/>
            <person name="Larsson T."/>
            <person name="Lv J."/>
            <person name="Arendt D."/>
            <person name="Savage R."/>
            <person name="Osoegawa K."/>
            <person name="de Jong P."/>
            <person name="Grimwood J."/>
            <person name="Chapman J.A."/>
            <person name="Shapiro H."/>
            <person name="Aerts A."/>
            <person name="Otillar R.P."/>
            <person name="Terry A.Y."/>
            <person name="Boore J.L."/>
            <person name="Grigoriev I.V."/>
            <person name="Lindberg D.R."/>
            <person name="Seaver E.C."/>
            <person name="Weisblat D.A."/>
            <person name="Putnam N.H."/>
            <person name="Rokhsar D.S."/>
        </authorList>
    </citation>
    <scope>NUCLEOTIDE SEQUENCE</scope>
</reference>
<proteinExistence type="predicted"/>
<dbReference type="KEGG" id="hro:HELRODRAFT_182609"/>
<dbReference type="RefSeq" id="XP_009031106.1">
    <property type="nucleotide sequence ID" value="XM_009032858.1"/>
</dbReference>
<gene>
    <name evidence="2" type="primary">20208619</name>
    <name evidence="1" type="ORF">HELRODRAFT_182609</name>
</gene>
<reference evidence="2" key="3">
    <citation type="submission" date="2015-06" db="UniProtKB">
        <authorList>
            <consortium name="EnsemblMetazoa"/>
        </authorList>
    </citation>
    <scope>IDENTIFICATION</scope>
</reference>
<dbReference type="EMBL" id="KB097747">
    <property type="protein sequence ID" value="ESN90782.1"/>
    <property type="molecule type" value="Genomic_DNA"/>
</dbReference>
<dbReference type="EnsemblMetazoa" id="HelroT182609">
    <property type="protein sequence ID" value="HelroP182609"/>
    <property type="gene ID" value="HelroG182609"/>
</dbReference>
<dbReference type="InParanoid" id="T1FIH0"/>
<dbReference type="HOGENOM" id="CLU_1225983_0_0_1"/>